<accession>A0A974CAV8</accession>
<evidence type="ECO:0000256" key="1">
    <source>
        <dbReference type="SAM" id="MobiDB-lite"/>
    </source>
</evidence>
<organism evidence="2 3">
    <name type="scientific">Xenopus laevis</name>
    <name type="common">African clawed frog</name>
    <dbReference type="NCBI Taxonomy" id="8355"/>
    <lineage>
        <taxon>Eukaryota</taxon>
        <taxon>Metazoa</taxon>
        <taxon>Chordata</taxon>
        <taxon>Craniata</taxon>
        <taxon>Vertebrata</taxon>
        <taxon>Euteleostomi</taxon>
        <taxon>Amphibia</taxon>
        <taxon>Batrachia</taxon>
        <taxon>Anura</taxon>
        <taxon>Pipoidea</taxon>
        <taxon>Pipidae</taxon>
        <taxon>Xenopodinae</taxon>
        <taxon>Xenopus</taxon>
        <taxon>Xenopus</taxon>
    </lineage>
</organism>
<feature type="region of interest" description="Disordered" evidence="1">
    <location>
        <begin position="55"/>
        <end position="187"/>
    </location>
</feature>
<dbReference type="AlphaFoldDB" id="A0A974CAV8"/>
<name>A0A974CAV8_XENLA</name>
<dbReference type="Proteomes" id="UP000694892">
    <property type="component" value="Chromosome 8L"/>
</dbReference>
<gene>
    <name evidence="2" type="ORF">XELAEV_18040605mg</name>
</gene>
<feature type="compositionally biased region" description="Basic and acidic residues" evidence="1">
    <location>
        <begin position="89"/>
        <end position="107"/>
    </location>
</feature>
<evidence type="ECO:0000313" key="2">
    <source>
        <dbReference type="EMBL" id="OCT69291.1"/>
    </source>
</evidence>
<evidence type="ECO:0000313" key="3">
    <source>
        <dbReference type="Proteomes" id="UP000694892"/>
    </source>
</evidence>
<feature type="compositionally biased region" description="Basic and acidic residues" evidence="1">
    <location>
        <begin position="141"/>
        <end position="156"/>
    </location>
</feature>
<reference evidence="3" key="1">
    <citation type="journal article" date="2016" name="Nature">
        <title>Genome evolution in the allotetraploid frog Xenopus laevis.</title>
        <authorList>
            <person name="Session A.M."/>
            <person name="Uno Y."/>
            <person name="Kwon T."/>
            <person name="Chapman J.A."/>
            <person name="Toyoda A."/>
            <person name="Takahashi S."/>
            <person name="Fukui A."/>
            <person name="Hikosaka A."/>
            <person name="Suzuki A."/>
            <person name="Kondo M."/>
            <person name="van Heeringen S.J."/>
            <person name="Quigley I."/>
            <person name="Heinz S."/>
            <person name="Ogino H."/>
            <person name="Ochi H."/>
            <person name="Hellsten U."/>
            <person name="Lyons J.B."/>
            <person name="Simakov O."/>
            <person name="Putnam N."/>
            <person name="Stites J."/>
            <person name="Kuroki Y."/>
            <person name="Tanaka T."/>
            <person name="Michiue T."/>
            <person name="Watanabe M."/>
            <person name="Bogdanovic O."/>
            <person name="Lister R."/>
            <person name="Georgiou G."/>
            <person name="Paranjpe S.S."/>
            <person name="van Kruijsbergen I."/>
            <person name="Shu S."/>
            <person name="Carlson J."/>
            <person name="Kinoshita T."/>
            <person name="Ohta Y."/>
            <person name="Mawaribuchi S."/>
            <person name="Jenkins J."/>
            <person name="Grimwood J."/>
            <person name="Schmutz J."/>
            <person name="Mitros T."/>
            <person name="Mozaffari S.V."/>
            <person name="Suzuki Y."/>
            <person name="Haramoto Y."/>
            <person name="Yamamoto T.S."/>
            <person name="Takagi C."/>
            <person name="Heald R."/>
            <person name="Miller K."/>
            <person name="Haudenschild C."/>
            <person name="Kitzman J."/>
            <person name="Nakayama T."/>
            <person name="Izutsu Y."/>
            <person name="Robert J."/>
            <person name="Fortriede J."/>
            <person name="Burns K."/>
            <person name="Lotay V."/>
            <person name="Karimi K."/>
            <person name="Yasuoka Y."/>
            <person name="Dichmann D.S."/>
            <person name="Flajnik M.F."/>
            <person name="Houston D.W."/>
            <person name="Shendure J."/>
            <person name="DuPasquier L."/>
            <person name="Vize P.D."/>
            <person name="Zorn A.M."/>
            <person name="Ito M."/>
            <person name="Marcotte E.M."/>
            <person name="Wallingford J.B."/>
            <person name="Ito Y."/>
            <person name="Asashima M."/>
            <person name="Ueno N."/>
            <person name="Matsuda Y."/>
            <person name="Veenstra G.J."/>
            <person name="Fujiyama A."/>
            <person name="Harland R.M."/>
            <person name="Taira M."/>
            <person name="Rokhsar D.S."/>
        </authorList>
    </citation>
    <scope>NUCLEOTIDE SEQUENCE [LARGE SCALE GENOMIC DNA]</scope>
    <source>
        <strain evidence="3">J</strain>
    </source>
</reference>
<protein>
    <submittedName>
        <fullName evidence="2">Uncharacterized protein</fullName>
    </submittedName>
</protein>
<dbReference type="EMBL" id="CM004480">
    <property type="protein sequence ID" value="OCT69291.1"/>
    <property type="molecule type" value="Genomic_DNA"/>
</dbReference>
<sequence length="187" mass="21780">MEVKELTEESAKVKAEVASNMGTARVEAAIAEHIEILAKLQVEITERKRRKFVRDRNDYESGLLVEERNRERSNKRAEGPSRYGVNHQRNIDEPRKLKEQREPRERYGGNYRPPRYSTKQYRDPVTADSSAYTSTEDEEQASYRDDHHFLGARPKDGSGVSGRKNPRYPIERDACPQRYRSNSSHKK</sequence>
<proteinExistence type="predicted"/>
<feature type="compositionally biased region" description="Basic and acidic residues" evidence="1">
    <location>
        <begin position="55"/>
        <end position="79"/>
    </location>
</feature>